<reference evidence="2 3" key="1">
    <citation type="submission" date="2018-03" db="EMBL/GenBank/DDBJ databases">
        <title>Genome sequencing of Melaminivora sp.</title>
        <authorList>
            <person name="Kim S.-J."/>
            <person name="Heo J."/>
            <person name="Ahn J.-H."/>
            <person name="Kwon S.-W."/>
        </authorList>
    </citation>
    <scope>NUCLEOTIDE SEQUENCE [LARGE SCALE GENOMIC DNA]</scope>
    <source>
        <strain evidence="2 3">SC2-9</strain>
    </source>
</reference>
<dbReference type="OrthoDB" id="258935at2"/>
<feature type="region of interest" description="Disordered" evidence="1">
    <location>
        <begin position="310"/>
        <end position="331"/>
    </location>
</feature>
<evidence type="ECO:0000313" key="3">
    <source>
        <dbReference type="Proteomes" id="UP000237925"/>
    </source>
</evidence>
<dbReference type="KEGG" id="mela:C6568_10435"/>
<dbReference type="Proteomes" id="UP000237925">
    <property type="component" value="Chromosome"/>
</dbReference>
<evidence type="ECO:0000256" key="1">
    <source>
        <dbReference type="SAM" id="MobiDB-lite"/>
    </source>
</evidence>
<gene>
    <name evidence="2" type="ORF">C6568_10435</name>
</gene>
<sequence length="428" mass="45557">MSAHQPAAHSAATPPAAHLLPLDDYRAPAMPADGALRTLWWRVKKQFRPSAEADAVRDENRLRATTLQLLDEVAPGPACGPLLQGFDAAVDGWLHEPHGSQHRVLVLPPCDAGDVLGEWAQARGHDVLHGPERSRSGAPPPRPPQRHASAAAGTDFLPQDGDDALLVIPRLEDWFVRQRNGLHAVRALLAELQHTRRRCLIGCNSWAWAFLVRAAGAAVALPSPLAFPAWDARRLRAWFSALAAQAGAQPVVFRLASSGADVLAPRGEDDAPDCEPDCNYLAELAARSHGIAWVAWHLWRKALRTGIDAGDGQPGGAQGGRPAARAASGHGAGAGERTFWIADVPDPALPPHHEDDALLVLHALLIHGGMGQPELLSVLPDGTATETLPALLRAGFVEQHGGRVRLLPSAYPATRRALLADGFPAGVI</sequence>
<proteinExistence type="predicted"/>
<evidence type="ECO:0000313" key="2">
    <source>
        <dbReference type="EMBL" id="AVO49641.1"/>
    </source>
</evidence>
<name>A0A2R3QCZ1_9BURK</name>
<feature type="compositionally biased region" description="Low complexity" evidence="1">
    <location>
        <begin position="320"/>
        <end position="329"/>
    </location>
</feature>
<dbReference type="EMBL" id="CP027667">
    <property type="protein sequence ID" value="AVO49641.1"/>
    <property type="molecule type" value="Genomic_DNA"/>
</dbReference>
<dbReference type="AlphaFoldDB" id="A0A2R3QCZ1"/>
<accession>A0A2R3QCZ1</accession>
<dbReference type="RefSeq" id="WP_106684073.1">
    <property type="nucleotide sequence ID" value="NZ_CP027667.1"/>
</dbReference>
<keyword evidence="3" id="KW-1185">Reference proteome</keyword>
<organism evidence="2 3">
    <name type="scientific">Melaminivora suipulveris</name>
    <dbReference type="NCBI Taxonomy" id="2109913"/>
    <lineage>
        <taxon>Bacteria</taxon>
        <taxon>Pseudomonadati</taxon>
        <taxon>Pseudomonadota</taxon>
        <taxon>Betaproteobacteria</taxon>
        <taxon>Burkholderiales</taxon>
        <taxon>Comamonadaceae</taxon>
        <taxon>Melaminivora</taxon>
    </lineage>
</organism>
<feature type="region of interest" description="Disordered" evidence="1">
    <location>
        <begin position="128"/>
        <end position="157"/>
    </location>
</feature>
<protein>
    <submittedName>
        <fullName evidence="2">Uncharacterized protein</fullName>
    </submittedName>
</protein>